<dbReference type="STRING" id="91604.ID47_08230"/>
<keyword evidence="10 13" id="KW-0418">Kinase</keyword>
<dbReference type="FunFam" id="3.40.50.1260:FF:000006">
    <property type="entry name" value="Phosphoglycerate kinase"/>
    <property type="match status" value="1"/>
</dbReference>
<feature type="binding site" evidence="13 14">
    <location>
        <begin position="22"/>
        <end position="24"/>
    </location>
    <ligand>
        <name>substrate</name>
    </ligand>
</feature>
<dbReference type="Proteomes" id="UP000028926">
    <property type="component" value="Chromosome"/>
</dbReference>
<comment type="similarity">
    <text evidence="3 13 16">Belongs to the phosphoglycerate kinase family.</text>
</comment>
<dbReference type="Pfam" id="PF00162">
    <property type="entry name" value="PGK"/>
    <property type="match status" value="1"/>
</dbReference>
<evidence type="ECO:0000256" key="8">
    <source>
        <dbReference type="ARBA" id="ARBA00022679"/>
    </source>
</evidence>
<keyword evidence="8 13" id="KW-0808">Transferase</keyword>
<dbReference type="OrthoDB" id="9808460at2"/>
<dbReference type="InterPro" id="IPR015824">
    <property type="entry name" value="Phosphoglycerate_kinase_N"/>
</dbReference>
<evidence type="ECO:0000256" key="7">
    <source>
        <dbReference type="ARBA" id="ARBA00022490"/>
    </source>
</evidence>
<evidence type="ECO:0000256" key="14">
    <source>
        <dbReference type="PIRSR" id="PIRSR000724-1"/>
    </source>
</evidence>
<dbReference type="GO" id="GO:0004618">
    <property type="term" value="F:phosphoglycerate kinase activity"/>
    <property type="evidence" value="ECO:0007669"/>
    <property type="project" value="UniProtKB-UniRule"/>
</dbReference>
<dbReference type="EMBL" id="CP008941">
    <property type="protein sequence ID" value="AIK96710.1"/>
    <property type="molecule type" value="Genomic_DNA"/>
</dbReference>
<feature type="binding site" evidence="13">
    <location>
        <position position="119"/>
    </location>
    <ligand>
        <name>substrate</name>
    </ligand>
</feature>
<protein>
    <recommendedName>
        <fullName evidence="6 13">Phosphoglycerate kinase</fullName>
        <ecNumber evidence="5 13">2.7.2.3</ecNumber>
    </recommendedName>
</protein>
<evidence type="ECO:0000256" key="1">
    <source>
        <dbReference type="ARBA" id="ARBA00000642"/>
    </source>
</evidence>
<dbReference type="InterPro" id="IPR001576">
    <property type="entry name" value="Phosphoglycerate_kinase"/>
</dbReference>
<dbReference type="AlphaFoldDB" id="A0A077B185"/>
<organism evidence="17 18">
    <name type="scientific">Candidatus Odyssella acanthamoebae</name>
    <dbReference type="NCBI Taxonomy" id="91604"/>
    <lineage>
        <taxon>Bacteria</taxon>
        <taxon>Pseudomonadati</taxon>
        <taxon>Pseudomonadota</taxon>
        <taxon>Alphaproteobacteria</taxon>
        <taxon>Holosporales</taxon>
        <taxon>Candidatus Paracaedibacteraceae</taxon>
        <taxon>Candidatus Odyssella</taxon>
    </lineage>
</organism>
<dbReference type="RefSeq" id="WP_038465348.1">
    <property type="nucleotide sequence ID" value="NZ_CP008941.1"/>
</dbReference>
<evidence type="ECO:0000256" key="2">
    <source>
        <dbReference type="ARBA" id="ARBA00004838"/>
    </source>
</evidence>
<name>A0A077B185_9PROT</name>
<feature type="binding site" evidence="13 15">
    <location>
        <position position="202"/>
    </location>
    <ligand>
        <name>ATP</name>
        <dbReference type="ChEBI" id="CHEBI:30616"/>
    </ligand>
</feature>
<evidence type="ECO:0000256" key="3">
    <source>
        <dbReference type="ARBA" id="ARBA00008982"/>
    </source>
</evidence>
<dbReference type="UniPathway" id="UPA00109">
    <property type="reaction ID" value="UER00185"/>
</dbReference>
<feature type="binding site" evidence="13 15">
    <location>
        <position position="307"/>
    </location>
    <ligand>
        <name>ATP</name>
        <dbReference type="ChEBI" id="CHEBI:30616"/>
    </ligand>
</feature>
<dbReference type="FunFam" id="3.40.50.1260:FF:000031">
    <property type="entry name" value="Phosphoglycerate kinase 1"/>
    <property type="match status" value="1"/>
</dbReference>
<dbReference type="GO" id="GO:0005524">
    <property type="term" value="F:ATP binding"/>
    <property type="evidence" value="ECO:0007669"/>
    <property type="project" value="UniProtKB-KW"/>
</dbReference>
<gene>
    <name evidence="13 17" type="primary">pgk</name>
    <name evidence="17" type="ORF">ID47_08230</name>
</gene>
<dbReference type="GO" id="GO:0005829">
    <property type="term" value="C:cytosol"/>
    <property type="evidence" value="ECO:0007669"/>
    <property type="project" value="TreeGrafter"/>
</dbReference>
<dbReference type="EC" id="2.7.2.3" evidence="5 13"/>
<dbReference type="KEGG" id="paca:ID47_08230"/>
<evidence type="ECO:0000313" key="17">
    <source>
        <dbReference type="EMBL" id="AIK96710.1"/>
    </source>
</evidence>
<feature type="binding site" evidence="13 14">
    <location>
        <begin position="60"/>
        <end position="63"/>
    </location>
    <ligand>
        <name>substrate</name>
    </ligand>
</feature>
<dbReference type="PRINTS" id="PR00477">
    <property type="entry name" value="PHGLYCKINASE"/>
</dbReference>
<evidence type="ECO:0000256" key="12">
    <source>
        <dbReference type="ARBA" id="ARBA00023152"/>
    </source>
</evidence>
<accession>A0A077B185</accession>
<feature type="binding site" evidence="14">
    <location>
        <position position="37"/>
    </location>
    <ligand>
        <name>(2R)-3-phosphoglycerate</name>
        <dbReference type="ChEBI" id="CHEBI:58272"/>
    </ligand>
</feature>
<evidence type="ECO:0000256" key="9">
    <source>
        <dbReference type="ARBA" id="ARBA00022741"/>
    </source>
</evidence>
<comment type="pathway">
    <text evidence="2 13">Carbohydrate degradation; glycolysis; pyruvate from D-glyceraldehyde 3-phosphate: step 2/5.</text>
</comment>
<comment type="caution">
    <text evidence="13">Lacks conserved residue(s) required for the propagation of feature annotation.</text>
</comment>
<keyword evidence="18" id="KW-1185">Reference proteome</keyword>
<keyword evidence="12 13" id="KW-0324">Glycolysis</keyword>
<evidence type="ECO:0000256" key="16">
    <source>
        <dbReference type="RuleBase" id="RU000532"/>
    </source>
</evidence>
<evidence type="ECO:0000256" key="6">
    <source>
        <dbReference type="ARBA" id="ARBA00016471"/>
    </source>
</evidence>
<feature type="binding site" evidence="13 15">
    <location>
        <begin position="337"/>
        <end position="340"/>
    </location>
    <ligand>
        <name>ATP</name>
        <dbReference type="ChEBI" id="CHEBI:30616"/>
    </ligand>
</feature>
<comment type="subcellular location">
    <subcellularLocation>
        <location evidence="13">Cytoplasm</location>
    </subcellularLocation>
</comment>
<dbReference type="GO" id="GO:0043531">
    <property type="term" value="F:ADP binding"/>
    <property type="evidence" value="ECO:0007669"/>
    <property type="project" value="TreeGrafter"/>
</dbReference>
<proteinExistence type="inferred from homology"/>
<feature type="binding site" evidence="14">
    <location>
        <position position="152"/>
    </location>
    <ligand>
        <name>(2R)-3-phosphoglycerate</name>
        <dbReference type="ChEBI" id="CHEBI:58272"/>
    </ligand>
</feature>
<comment type="catalytic activity">
    <reaction evidence="1 13 16">
        <text>(2R)-3-phosphoglycerate + ATP = (2R)-3-phospho-glyceroyl phosphate + ADP</text>
        <dbReference type="Rhea" id="RHEA:14801"/>
        <dbReference type="ChEBI" id="CHEBI:30616"/>
        <dbReference type="ChEBI" id="CHEBI:57604"/>
        <dbReference type="ChEBI" id="CHEBI:58272"/>
        <dbReference type="ChEBI" id="CHEBI:456216"/>
        <dbReference type="EC" id="2.7.2.3"/>
    </reaction>
</comment>
<dbReference type="GO" id="GO:0006096">
    <property type="term" value="P:glycolytic process"/>
    <property type="evidence" value="ECO:0007669"/>
    <property type="project" value="UniProtKB-UniRule"/>
</dbReference>
<keyword evidence="9 13" id="KW-0547">Nucleotide-binding</keyword>
<feature type="binding site" evidence="13">
    <location>
        <position position="152"/>
    </location>
    <ligand>
        <name>substrate</name>
    </ligand>
</feature>
<keyword evidence="11 13" id="KW-0067">ATP-binding</keyword>
<evidence type="ECO:0000256" key="10">
    <source>
        <dbReference type="ARBA" id="ARBA00022777"/>
    </source>
</evidence>
<evidence type="ECO:0000256" key="5">
    <source>
        <dbReference type="ARBA" id="ARBA00013061"/>
    </source>
</evidence>
<dbReference type="SUPFAM" id="SSF53748">
    <property type="entry name" value="Phosphoglycerate kinase"/>
    <property type="match status" value="1"/>
</dbReference>
<dbReference type="Gene3D" id="3.40.50.1260">
    <property type="entry name" value="Phosphoglycerate kinase, N-terminal domain"/>
    <property type="match status" value="2"/>
</dbReference>
<evidence type="ECO:0000256" key="4">
    <source>
        <dbReference type="ARBA" id="ARBA00011245"/>
    </source>
</evidence>
<evidence type="ECO:0000256" key="11">
    <source>
        <dbReference type="ARBA" id="ARBA00022840"/>
    </source>
</evidence>
<keyword evidence="7 13" id="KW-0963">Cytoplasm</keyword>
<feature type="binding site" evidence="14">
    <location>
        <position position="119"/>
    </location>
    <ligand>
        <name>(2R)-3-phosphoglycerate</name>
        <dbReference type="ChEBI" id="CHEBI:58272"/>
    </ligand>
</feature>
<sequence>MSSFLTLDQINVTQQNVLVRLDLNIPIRNQEVSDDTRITRALPTLNELIKKDARIIILSHFGRPKGQVNPEFSLQPVARLLTEYLDCPVHFASDCIGEAADFAIRNTPYGGIVLLENLRFHREEEQNDPYFAQQLAQLGDIFVNDAFSCSHRAHASVVGIGDYLPIVAGRAMQAELMALQSILKEPKRPLMTIAGGSKVSTKLELLTNLVSKVDYLVLGGGMANTFLLAQGTDIGESLAEPDLIEQAHTIIAKAQENNCTLILPQDYATPDGAFKIMDIGVTSIRTIQSALDQCQTVVWNGPVGVFEVPPFDKGSVAIAHYIAQKTQEGKLVSVAGGGDTLACLNKAGVGDQLTYTSTAGGAFLEWLEGKTLAGISALLAGGSQS</sequence>
<dbReference type="GO" id="GO:0006094">
    <property type="term" value="P:gluconeogenesis"/>
    <property type="evidence" value="ECO:0007669"/>
    <property type="project" value="TreeGrafter"/>
</dbReference>
<dbReference type="InterPro" id="IPR036043">
    <property type="entry name" value="Phosphoglycerate_kinase_sf"/>
</dbReference>
<evidence type="ECO:0000313" key="18">
    <source>
        <dbReference type="Proteomes" id="UP000028926"/>
    </source>
</evidence>
<dbReference type="HAMAP" id="MF_00145">
    <property type="entry name" value="Phosphoglyc_kinase"/>
    <property type="match status" value="1"/>
</dbReference>
<dbReference type="PANTHER" id="PTHR11406:SF23">
    <property type="entry name" value="PHOSPHOGLYCERATE KINASE 1, CHLOROPLASTIC-RELATED"/>
    <property type="match status" value="1"/>
</dbReference>
<comment type="subunit">
    <text evidence="4 13">Monomer.</text>
</comment>
<dbReference type="PIRSF" id="PIRSF000724">
    <property type="entry name" value="Pgk"/>
    <property type="match status" value="1"/>
</dbReference>
<feature type="binding site" evidence="13">
    <location>
        <position position="37"/>
    </location>
    <ligand>
        <name>substrate</name>
    </ligand>
</feature>
<evidence type="ECO:0000256" key="15">
    <source>
        <dbReference type="PIRSR" id="PIRSR000724-2"/>
    </source>
</evidence>
<dbReference type="PANTHER" id="PTHR11406">
    <property type="entry name" value="PHOSPHOGLYCERATE KINASE"/>
    <property type="match status" value="1"/>
</dbReference>
<dbReference type="eggNOG" id="COG0126">
    <property type="taxonomic scope" value="Bacteria"/>
</dbReference>
<reference evidence="17 18" key="1">
    <citation type="submission" date="2014-07" db="EMBL/GenBank/DDBJ databases">
        <title>Comparative genomic insights into amoeba endosymbionts belonging to the families of Holosporaceae and Candidatus Midichloriaceae within Rickettsiales.</title>
        <authorList>
            <person name="Wang Z."/>
            <person name="Wu M."/>
        </authorList>
    </citation>
    <scope>NUCLEOTIDE SEQUENCE [LARGE SCALE GENOMIC DNA]</scope>
    <source>
        <strain evidence="17">PRA3</strain>
    </source>
</reference>
<dbReference type="HOGENOM" id="CLU_025427_0_2_5"/>
<evidence type="ECO:0000256" key="13">
    <source>
        <dbReference type="HAMAP-Rule" id="MF_00145"/>
    </source>
</evidence>